<dbReference type="PROSITE" id="PS50850">
    <property type="entry name" value="MFS"/>
    <property type="match status" value="1"/>
</dbReference>
<feature type="transmembrane region" description="Helical" evidence="6">
    <location>
        <begin position="133"/>
        <end position="156"/>
    </location>
</feature>
<dbReference type="GO" id="GO:0005886">
    <property type="term" value="C:plasma membrane"/>
    <property type="evidence" value="ECO:0007669"/>
    <property type="project" value="UniProtKB-SubCell"/>
</dbReference>
<feature type="transmembrane region" description="Helical" evidence="6">
    <location>
        <begin position="21"/>
        <end position="44"/>
    </location>
</feature>
<evidence type="ECO:0000256" key="6">
    <source>
        <dbReference type="SAM" id="Phobius"/>
    </source>
</evidence>
<dbReference type="PANTHER" id="PTHR43124">
    <property type="entry name" value="PURINE EFFLUX PUMP PBUE"/>
    <property type="match status" value="1"/>
</dbReference>
<dbReference type="EMBL" id="SHKW01000001">
    <property type="protein sequence ID" value="RZU38846.1"/>
    <property type="molecule type" value="Genomic_DNA"/>
</dbReference>
<feature type="transmembrane region" description="Helical" evidence="6">
    <location>
        <begin position="101"/>
        <end position="121"/>
    </location>
</feature>
<gene>
    <name evidence="8" type="ORF">BDD14_0134</name>
</gene>
<feature type="transmembrane region" description="Helical" evidence="6">
    <location>
        <begin position="168"/>
        <end position="189"/>
    </location>
</feature>
<dbReference type="Proteomes" id="UP000292958">
    <property type="component" value="Unassembled WGS sequence"/>
</dbReference>
<protein>
    <submittedName>
        <fullName evidence="8">MFS transporter</fullName>
    </submittedName>
</protein>
<keyword evidence="2" id="KW-1003">Cell membrane</keyword>
<dbReference type="InterPro" id="IPR036259">
    <property type="entry name" value="MFS_trans_sf"/>
</dbReference>
<feature type="transmembrane region" description="Helical" evidence="6">
    <location>
        <begin position="259"/>
        <end position="279"/>
    </location>
</feature>
<dbReference type="InterPro" id="IPR020846">
    <property type="entry name" value="MFS_dom"/>
</dbReference>
<evidence type="ECO:0000313" key="9">
    <source>
        <dbReference type="Proteomes" id="UP000292958"/>
    </source>
</evidence>
<dbReference type="GO" id="GO:0022857">
    <property type="term" value="F:transmembrane transporter activity"/>
    <property type="evidence" value="ECO:0007669"/>
    <property type="project" value="InterPro"/>
</dbReference>
<comment type="caution">
    <text evidence="8">The sequence shown here is derived from an EMBL/GenBank/DDBJ whole genome shotgun (WGS) entry which is preliminary data.</text>
</comment>
<comment type="subcellular location">
    <subcellularLocation>
        <location evidence="1">Cell membrane</location>
        <topology evidence="1">Multi-pass membrane protein</topology>
    </subcellularLocation>
</comment>
<keyword evidence="9" id="KW-1185">Reference proteome</keyword>
<dbReference type="AlphaFoldDB" id="A0A4V6MFS4"/>
<evidence type="ECO:0000313" key="8">
    <source>
        <dbReference type="EMBL" id="RZU38846.1"/>
    </source>
</evidence>
<dbReference type="SUPFAM" id="SSF103473">
    <property type="entry name" value="MFS general substrate transporter"/>
    <property type="match status" value="1"/>
</dbReference>
<keyword evidence="5 6" id="KW-0472">Membrane</keyword>
<keyword evidence="4 6" id="KW-1133">Transmembrane helix</keyword>
<accession>A0A4V6MFS4</accession>
<sequence length="299" mass="31271">MTLAMARVRDLFAGKKAQGRLAVITVVTNVAPMIAPALGAALLSHMGWRAIYIATGLCGIMLLLAVLFSLQETTLRRHSEREPFLTVMTRAYRRVLGDRRAMAYIVLNALGFSWMFAYIAGSPLTFIDMFHTSTTLFAVLFACTGCGIVIGASLNGQLAQRGVGSKRLLLGGVVTAVSCTSVLVILTVMRSMSLWSFLQLLTLTTASFGMVAPSAAHGALGPLGEVAGVGGGLLASIQMLFAAGTSSVVAMLFPKVGVLAMTGSMCTLSALALALAVPLTRRTASTRATESQAALASLH</sequence>
<keyword evidence="3 6" id="KW-0812">Transmembrane</keyword>
<evidence type="ECO:0000259" key="7">
    <source>
        <dbReference type="PROSITE" id="PS50850"/>
    </source>
</evidence>
<feature type="transmembrane region" description="Helical" evidence="6">
    <location>
        <begin position="195"/>
        <end position="220"/>
    </location>
</feature>
<dbReference type="InterPro" id="IPR050189">
    <property type="entry name" value="MFS_Efflux_Transporters"/>
</dbReference>
<dbReference type="Gene3D" id="1.20.1720.10">
    <property type="entry name" value="Multidrug resistance protein D"/>
    <property type="match status" value="1"/>
</dbReference>
<dbReference type="InterPro" id="IPR011701">
    <property type="entry name" value="MFS"/>
</dbReference>
<organism evidence="8 9">
    <name type="scientific">Edaphobacter modestus</name>
    <dbReference type="NCBI Taxonomy" id="388466"/>
    <lineage>
        <taxon>Bacteria</taxon>
        <taxon>Pseudomonadati</taxon>
        <taxon>Acidobacteriota</taxon>
        <taxon>Terriglobia</taxon>
        <taxon>Terriglobales</taxon>
        <taxon>Acidobacteriaceae</taxon>
        <taxon>Edaphobacter</taxon>
    </lineage>
</organism>
<evidence type="ECO:0000256" key="4">
    <source>
        <dbReference type="ARBA" id="ARBA00022989"/>
    </source>
</evidence>
<evidence type="ECO:0000256" key="3">
    <source>
        <dbReference type="ARBA" id="ARBA00022692"/>
    </source>
</evidence>
<evidence type="ECO:0000256" key="1">
    <source>
        <dbReference type="ARBA" id="ARBA00004651"/>
    </source>
</evidence>
<name>A0A4V6MFS4_9BACT</name>
<evidence type="ECO:0000256" key="2">
    <source>
        <dbReference type="ARBA" id="ARBA00022475"/>
    </source>
</evidence>
<feature type="domain" description="Major facilitator superfamily (MFS) profile" evidence="7">
    <location>
        <begin position="1"/>
        <end position="281"/>
    </location>
</feature>
<feature type="transmembrane region" description="Helical" evidence="6">
    <location>
        <begin position="50"/>
        <end position="70"/>
    </location>
</feature>
<dbReference type="PANTHER" id="PTHR43124:SF3">
    <property type="entry name" value="CHLORAMPHENICOL EFFLUX PUMP RV0191"/>
    <property type="match status" value="1"/>
</dbReference>
<evidence type="ECO:0000256" key="5">
    <source>
        <dbReference type="ARBA" id="ARBA00023136"/>
    </source>
</evidence>
<dbReference type="Pfam" id="PF07690">
    <property type="entry name" value="MFS_1"/>
    <property type="match status" value="1"/>
</dbReference>
<reference evidence="8 9" key="1">
    <citation type="submission" date="2019-02" db="EMBL/GenBank/DDBJ databases">
        <title>Genomic Encyclopedia of Archaeal and Bacterial Type Strains, Phase II (KMG-II): from individual species to whole genera.</title>
        <authorList>
            <person name="Goeker M."/>
        </authorList>
    </citation>
    <scope>NUCLEOTIDE SEQUENCE [LARGE SCALE GENOMIC DNA]</scope>
    <source>
        <strain evidence="8 9">DSM 18101</strain>
    </source>
</reference>
<proteinExistence type="predicted"/>